<feature type="binding site" evidence="4">
    <location>
        <position position="210"/>
    </location>
    <ligand>
        <name>allantoate</name>
        <dbReference type="ChEBI" id="CHEBI:17536"/>
    </ligand>
</feature>
<dbReference type="Pfam" id="PF01546">
    <property type="entry name" value="Peptidase_M20"/>
    <property type="match status" value="1"/>
</dbReference>
<feature type="binding site" evidence="4">
    <location>
        <position position="282"/>
    </location>
    <ligand>
        <name>allantoate</name>
        <dbReference type="ChEBI" id="CHEBI:17536"/>
    </ligand>
</feature>
<proteinExistence type="inferred from homology"/>
<dbReference type="InterPro" id="IPR011650">
    <property type="entry name" value="Peptidase_M20_dimer"/>
</dbReference>
<evidence type="ECO:0000259" key="5">
    <source>
        <dbReference type="Pfam" id="PF07687"/>
    </source>
</evidence>
<reference evidence="6" key="1">
    <citation type="journal article" date="2021" name="PeerJ">
        <title>Extensive microbial diversity within the chicken gut microbiome revealed by metagenomics and culture.</title>
        <authorList>
            <person name="Gilroy R."/>
            <person name="Ravi A."/>
            <person name="Getino M."/>
            <person name="Pursley I."/>
            <person name="Horton D.L."/>
            <person name="Alikhan N.F."/>
            <person name="Baker D."/>
            <person name="Gharbi K."/>
            <person name="Hall N."/>
            <person name="Watson M."/>
            <person name="Adriaenssens E.M."/>
            <person name="Foster-Nyarko E."/>
            <person name="Jarju S."/>
            <person name="Secka A."/>
            <person name="Antonio M."/>
            <person name="Oren A."/>
            <person name="Chaudhuri R.R."/>
            <person name="La Ragione R."/>
            <person name="Hildebrand F."/>
            <person name="Pallen M.J."/>
        </authorList>
    </citation>
    <scope>NUCLEOTIDE SEQUENCE</scope>
    <source>
        <strain evidence="6">7318</strain>
    </source>
</reference>
<keyword evidence="3" id="KW-0862">Zinc</keyword>
<dbReference type="NCBIfam" id="TIGR01879">
    <property type="entry name" value="hydantase"/>
    <property type="match status" value="1"/>
</dbReference>
<feature type="binding site" evidence="3">
    <location>
        <position position="87"/>
    </location>
    <ligand>
        <name>Zn(2+)</name>
        <dbReference type="ChEBI" id="CHEBI:29105"/>
        <label>1</label>
    </ligand>
</feature>
<comment type="caution">
    <text evidence="6">The sequence shown here is derived from an EMBL/GenBank/DDBJ whole genome shotgun (WGS) entry which is preliminary data.</text>
</comment>
<comment type="cofactor">
    <cofactor evidence="3">
        <name>Zn(2+)</name>
        <dbReference type="ChEBI" id="CHEBI:29105"/>
    </cofactor>
    <text evidence="3">Binds 2 Zn(2+) ions per subunit.</text>
</comment>
<dbReference type="CDD" id="cd03884">
    <property type="entry name" value="M20_bAS"/>
    <property type="match status" value="1"/>
</dbReference>
<dbReference type="AlphaFoldDB" id="A0A921HP41"/>
<feature type="domain" description="Peptidase M20 dimerisation" evidence="5">
    <location>
        <begin position="204"/>
        <end position="296"/>
    </location>
</feature>
<dbReference type="GO" id="GO:0016813">
    <property type="term" value="F:hydrolase activity, acting on carbon-nitrogen (but not peptide) bonds, in linear amidines"/>
    <property type="evidence" value="ECO:0007669"/>
    <property type="project" value="InterPro"/>
</dbReference>
<dbReference type="SUPFAM" id="SSF53187">
    <property type="entry name" value="Zn-dependent exopeptidases"/>
    <property type="match status" value="1"/>
</dbReference>
<evidence type="ECO:0000256" key="1">
    <source>
        <dbReference type="ARBA" id="ARBA00006153"/>
    </source>
</evidence>
<dbReference type="PIRSF" id="PIRSF001235">
    <property type="entry name" value="Amidase_carbamoylase"/>
    <property type="match status" value="1"/>
</dbReference>
<reference evidence="6" key="2">
    <citation type="submission" date="2021-09" db="EMBL/GenBank/DDBJ databases">
        <authorList>
            <person name="Gilroy R."/>
        </authorList>
    </citation>
    <scope>NUCLEOTIDE SEQUENCE</scope>
    <source>
        <strain evidence="6">7318</strain>
    </source>
</reference>
<feature type="binding site" evidence="3">
    <location>
        <position position="120"/>
    </location>
    <ligand>
        <name>Zn(2+)</name>
        <dbReference type="ChEBI" id="CHEBI:29105"/>
        <label>2</label>
    </ligand>
</feature>
<dbReference type="InterPro" id="IPR036264">
    <property type="entry name" value="Bact_exopeptidase_dim_dom"/>
</dbReference>
<gene>
    <name evidence="6" type="ORF">K8V65_08650</name>
</gene>
<dbReference type="Proteomes" id="UP000780768">
    <property type="component" value="Unassembled WGS sequence"/>
</dbReference>
<evidence type="ECO:0000313" key="7">
    <source>
        <dbReference type="Proteomes" id="UP000780768"/>
    </source>
</evidence>
<dbReference type="NCBIfam" id="NF006771">
    <property type="entry name" value="PRK09290.1-5"/>
    <property type="match status" value="1"/>
</dbReference>
<evidence type="ECO:0000256" key="3">
    <source>
        <dbReference type="PIRSR" id="PIRSR001235-1"/>
    </source>
</evidence>
<dbReference type="EMBL" id="DYVR01000241">
    <property type="protein sequence ID" value="HJF85714.1"/>
    <property type="molecule type" value="Genomic_DNA"/>
</dbReference>
<evidence type="ECO:0000256" key="4">
    <source>
        <dbReference type="PIRSR" id="PIRSR001235-2"/>
    </source>
</evidence>
<dbReference type="PANTHER" id="PTHR32494:SF5">
    <property type="entry name" value="ALLANTOATE AMIDOHYDROLASE"/>
    <property type="match status" value="1"/>
</dbReference>
<organism evidence="6 7">
    <name type="scientific">Megamonas hypermegale</name>
    <dbReference type="NCBI Taxonomy" id="158847"/>
    <lineage>
        <taxon>Bacteria</taxon>
        <taxon>Bacillati</taxon>
        <taxon>Bacillota</taxon>
        <taxon>Negativicutes</taxon>
        <taxon>Selenomonadales</taxon>
        <taxon>Selenomonadaceae</taxon>
        <taxon>Megamonas</taxon>
    </lineage>
</organism>
<feature type="binding site" evidence="3">
    <location>
        <position position="76"/>
    </location>
    <ligand>
        <name>Zn(2+)</name>
        <dbReference type="ChEBI" id="CHEBI:29105"/>
        <label>1</label>
    </ligand>
</feature>
<keyword evidence="2 6" id="KW-0378">Hydrolase</keyword>
<evidence type="ECO:0000256" key="2">
    <source>
        <dbReference type="ARBA" id="ARBA00022801"/>
    </source>
</evidence>
<dbReference type="Pfam" id="PF07687">
    <property type="entry name" value="M20_dimer"/>
    <property type="match status" value="1"/>
</dbReference>
<feature type="binding site" evidence="3">
    <location>
        <position position="87"/>
    </location>
    <ligand>
        <name>Zn(2+)</name>
        <dbReference type="ChEBI" id="CHEBI:29105"/>
        <label>2</label>
    </ligand>
</feature>
<dbReference type="PANTHER" id="PTHR32494">
    <property type="entry name" value="ALLANTOATE DEIMINASE-RELATED"/>
    <property type="match status" value="1"/>
</dbReference>
<feature type="binding site" evidence="4">
    <location>
        <position position="269"/>
    </location>
    <ligand>
        <name>allantoate</name>
        <dbReference type="ChEBI" id="CHEBI:17536"/>
    </ligand>
</feature>
<keyword evidence="3" id="KW-0479">Metal-binding</keyword>
<feature type="binding site" evidence="3">
    <location>
        <position position="376"/>
    </location>
    <ligand>
        <name>Zn(2+)</name>
        <dbReference type="ChEBI" id="CHEBI:29105"/>
        <label>2</label>
    </ligand>
</feature>
<sequence length="412" mass="46087">MNTVDRIKEMLETLKIFSETSNGVTRLPFTKEAELAVSYLKQKMEEAGLEVFVDASGAVHGIRRGISPRKIIIGSHYDSVKNGGAYDGIAGVVCAIEIARILKYETLFYTLEIIGFNDEEGVRFGTGFFSSKAFLGEWDIEKLKSQYDDKNISIYDAMKNWGLVPEQLINIVWQISKIRCFMEIHVEQGPVLEKEGVDLGIVNGIVGMRRYSIKIFGRADHAGTTPMNMRRDAMVAAAKVIEHIEMAAQKYLGSVATVGSCIVSPDTVNTVPERVEFSLDIRSINDDDLYAMEQDILIYLECVAQERNLTYEIQTKLEVEPAQMDKRLRAYLRDSILRLGYSSVSLNSGAGHDALPISRKVPTAMLFVPSKNGRSHCPEEYSKPENLAKAVQVVINTLKKINNEEDINNELS</sequence>
<dbReference type="GO" id="GO:0046872">
    <property type="term" value="F:metal ion binding"/>
    <property type="evidence" value="ECO:0007669"/>
    <property type="project" value="UniProtKB-KW"/>
</dbReference>
<dbReference type="RefSeq" id="WP_289548950.1">
    <property type="nucleotide sequence ID" value="NZ_JAUDCE010000048.1"/>
</dbReference>
<dbReference type="InterPro" id="IPR002933">
    <property type="entry name" value="Peptidase_M20"/>
</dbReference>
<dbReference type="SUPFAM" id="SSF55031">
    <property type="entry name" value="Bacterial exopeptidase dimerisation domain"/>
    <property type="match status" value="1"/>
</dbReference>
<feature type="binding site" evidence="3">
    <location>
        <position position="185"/>
    </location>
    <ligand>
        <name>Zn(2+)</name>
        <dbReference type="ChEBI" id="CHEBI:29105"/>
        <label>1</label>
    </ligand>
</feature>
<dbReference type="InterPro" id="IPR010158">
    <property type="entry name" value="Amidase_Cbmase"/>
</dbReference>
<name>A0A921HP41_9FIRM</name>
<comment type="similarity">
    <text evidence="1">Belongs to the peptidase M20 family.</text>
</comment>
<dbReference type="Gene3D" id="3.30.70.360">
    <property type="match status" value="1"/>
</dbReference>
<accession>A0A921HP41</accession>
<dbReference type="Gene3D" id="3.40.630.10">
    <property type="entry name" value="Zn peptidases"/>
    <property type="match status" value="1"/>
</dbReference>
<protein>
    <submittedName>
        <fullName evidence="6">Zn-dependent hydrolase</fullName>
    </submittedName>
</protein>
<evidence type="ECO:0000313" key="6">
    <source>
        <dbReference type="EMBL" id="HJF85714.1"/>
    </source>
</evidence>